<proteinExistence type="predicted"/>
<sequence>MRKTAAALLMLAPLGAVAGCNSAPRPTPDISPTAVAAPVDERITLPTTMGLAFKHPRPTNRIEHQVLYTVQQSVRAQLHAEYGAGSKDPLLGVYWSGSALSTVRHEVTGWSARHQQPVGVLVVSNTVYTPPDATGKATVSFCASWRNVMRGDAKTHVVGPAVQKAGTPGTYTALTLTRAASHWQVSNVTEAAHSPKCAASK</sequence>
<keyword evidence="3" id="KW-1185">Reference proteome</keyword>
<evidence type="ECO:0000313" key="3">
    <source>
        <dbReference type="Proteomes" id="UP000677913"/>
    </source>
</evidence>
<comment type="caution">
    <text evidence="2">The sequence shown here is derived from an EMBL/GenBank/DDBJ whole genome shotgun (WGS) entry which is preliminary data.</text>
</comment>
<feature type="signal peptide" evidence="1">
    <location>
        <begin position="1"/>
        <end position="18"/>
    </location>
</feature>
<reference evidence="2" key="1">
    <citation type="submission" date="2021-04" db="EMBL/GenBank/DDBJ databases">
        <title>Genome based classification of Actinospica acidithermotolerans sp. nov., an actinobacterium isolated from an Indonesian hot spring.</title>
        <authorList>
            <person name="Kusuma A.B."/>
            <person name="Putra K.E."/>
            <person name="Nafisah S."/>
            <person name="Loh J."/>
            <person name="Nouioui I."/>
            <person name="Goodfellow M."/>
        </authorList>
    </citation>
    <scope>NUCLEOTIDE SEQUENCE</scope>
    <source>
        <strain evidence="2">DSM 45618</strain>
    </source>
</reference>
<protein>
    <recommendedName>
        <fullName evidence="4">Lipoprotein</fullName>
    </recommendedName>
</protein>
<dbReference type="RefSeq" id="WP_211468683.1">
    <property type="nucleotide sequence ID" value="NZ_JAGSXH010000047.1"/>
</dbReference>
<evidence type="ECO:0000256" key="1">
    <source>
        <dbReference type="SAM" id="SignalP"/>
    </source>
</evidence>
<dbReference type="AlphaFoldDB" id="A0A8J7WQV2"/>
<feature type="chain" id="PRO_5039290607" description="Lipoprotein" evidence="1">
    <location>
        <begin position="19"/>
        <end position="201"/>
    </location>
</feature>
<accession>A0A8J7WQV2</accession>
<organism evidence="2 3">
    <name type="scientific">Actinocrinis puniceicyclus</name>
    <dbReference type="NCBI Taxonomy" id="977794"/>
    <lineage>
        <taxon>Bacteria</taxon>
        <taxon>Bacillati</taxon>
        <taxon>Actinomycetota</taxon>
        <taxon>Actinomycetes</taxon>
        <taxon>Catenulisporales</taxon>
        <taxon>Actinospicaceae</taxon>
        <taxon>Actinocrinis</taxon>
    </lineage>
</organism>
<name>A0A8J7WQV2_9ACTN</name>
<evidence type="ECO:0008006" key="4">
    <source>
        <dbReference type="Google" id="ProtNLM"/>
    </source>
</evidence>
<dbReference type="Proteomes" id="UP000677913">
    <property type="component" value="Unassembled WGS sequence"/>
</dbReference>
<evidence type="ECO:0000313" key="2">
    <source>
        <dbReference type="EMBL" id="MBS2964322.1"/>
    </source>
</evidence>
<dbReference type="EMBL" id="JAGSXH010000047">
    <property type="protein sequence ID" value="MBS2964322.1"/>
    <property type="molecule type" value="Genomic_DNA"/>
</dbReference>
<dbReference type="PROSITE" id="PS51257">
    <property type="entry name" value="PROKAR_LIPOPROTEIN"/>
    <property type="match status" value="1"/>
</dbReference>
<gene>
    <name evidence="2" type="ORF">KGA66_14775</name>
</gene>
<keyword evidence="1" id="KW-0732">Signal</keyword>